<comment type="caution">
    <text evidence="3">The sequence shown here is derived from an EMBL/GenBank/DDBJ whole genome shotgun (WGS) entry which is preliminary data.</text>
</comment>
<dbReference type="KEGG" id="qsa:O6P43_032348"/>
<protein>
    <submittedName>
        <fullName evidence="3">Transposon protein, putative, Mutator sub-class</fullName>
    </submittedName>
</protein>
<accession>A0AAD7KPW7</accession>
<gene>
    <name evidence="3" type="ORF">O6P43_032348</name>
</gene>
<evidence type="ECO:0000313" key="3">
    <source>
        <dbReference type="EMBL" id="KAJ7942715.1"/>
    </source>
</evidence>
<dbReference type="AlphaFoldDB" id="A0AAD7KPW7"/>
<reference evidence="3" key="1">
    <citation type="journal article" date="2023" name="Science">
        <title>Elucidation of the pathway for biosynthesis of saponin adjuvants from the soapbark tree.</title>
        <authorList>
            <person name="Reed J."/>
            <person name="Orme A."/>
            <person name="El-Demerdash A."/>
            <person name="Owen C."/>
            <person name="Martin L.B.B."/>
            <person name="Misra R.C."/>
            <person name="Kikuchi S."/>
            <person name="Rejzek M."/>
            <person name="Martin A.C."/>
            <person name="Harkess A."/>
            <person name="Leebens-Mack J."/>
            <person name="Louveau T."/>
            <person name="Stephenson M.J."/>
            <person name="Osbourn A."/>
        </authorList>
    </citation>
    <scope>NUCLEOTIDE SEQUENCE</scope>
    <source>
        <strain evidence="3">S10</strain>
    </source>
</reference>
<evidence type="ECO:0000259" key="2">
    <source>
        <dbReference type="Pfam" id="PF10551"/>
    </source>
</evidence>
<dbReference type="Pfam" id="PF10551">
    <property type="entry name" value="MULE"/>
    <property type="match status" value="1"/>
</dbReference>
<feature type="region of interest" description="Disordered" evidence="1">
    <location>
        <begin position="334"/>
        <end position="354"/>
    </location>
</feature>
<evidence type="ECO:0000313" key="4">
    <source>
        <dbReference type="Proteomes" id="UP001163823"/>
    </source>
</evidence>
<dbReference type="PANTHER" id="PTHR31973">
    <property type="entry name" value="POLYPROTEIN, PUTATIVE-RELATED"/>
    <property type="match status" value="1"/>
</dbReference>
<dbReference type="EMBL" id="JARAOO010000014">
    <property type="protein sequence ID" value="KAJ7942715.1"/>
    <property type="molecule type" value="Genomic_DNA"/>
</dbReference>
<organism evidence="3 4">
    <name type="scientific">Quillaja saponaria</name>
    <name type="common">Soap bark tree</name>
    <dbReference type="NCBI Taxonomy" id="32244"/>
    <lineage>
        <taxon>Eukaryota</taxon>
        <taxon>Viridiplantae</taxon>
        <taxon>Streptophyta</taxon>
        <taxon>Embryophyta</taxon>
        <taxon>Tracheophyta</taxon>
        <taxon>Spermatophyta</taxon>
        <taxon>Magnoliopsida</taxon>
        <taxon>eudicotyledons</taxon>
        <taxon>Gunneridae</taxon>
        <taxon>Pentapetalae</taxon>
        <taxon>rosids</taxon>
        <taxon>fabids</taxon>
        <taxon>Fabales</taxon>
        <taxon>Quillajaceae</taxon>
        <taxon>Quillaja</taxon>
    </lineage>
</organism>
<evidence type="ECO:0000256" key="1">
    <source>
        <dbReference type="SAM" id="MobiDB-lite"/>
    </source>
</evidence>
<sequence>MYRKYTGKLLIACTTNGANHMLPLAFAIVEVESKSSWLWFLRLLRRDVTQRVGICLISDRHPSIIAAVKDPISDWNEPYAHHCYCLRHVTCNFHTCYKNIAAKKLLAKAGKQFQERKFNALMKKLFAMDPKYARFFENLPVEQWAKAHDGGHRFEIMTTNLSECYNNVLKGARQLPITALVRVTFYQSVNIFVKIRNEIISLMHVGNAYTKHVHEKLLAWANKAGGHQLTIFSNTREHHRVDRVMHQFGYIQTIPENPDSDVDLHMTDLRTRRNINYHRRYAAYINVWGIRQTFVVNGQPSFSQLVSPDYMQWYQRFGMQFLTPYGRHQRFPTYPHNSTVASPSHSHSQAPTPSCAYVGPSSSLHAYAGPSFSSHAYDGPSSSHISSVSHAYAGPLSSHVSDYTTYDVYQPSIAHLGSPSHDINASPIPNMFQYGTTPESYRAPIPHTYDMGMGSITQLHTDYTR</sequence>
<keyword evidence="4" id="KW-1185">Reference proteome</keyword>
<dbReference type="InterPro" id="IPR018289">
    <property type="entry name" value="MULE_transposase_dom"/>
</dbReference>
<name>A0AAD7KPW7_QUISA</name>
<feature type="domain" description="MULE transposase" evidence="2">
    <location>
        <begin position="4"/>
        <end position="90"/>
    </location>
</feature>
<dbReference type="Proteomes" id="UP001163823">
    <property type="component" value="Chromosome 14"/>
</dbReference>
<feature type="compositionally biased region" description="Polar residues" evidence="1">
    <location>
        <begin position="335"/>
        <end position="352"/>
    </location>
</feature>
<proteinExistence type="predicted"/>
<dbReference type="PANTHER" id="PTHR31973:SF195">
    <property type="entry name" value="MUDR FAMILY TRANSPOSASE"/>
    <property type="match status" value="1"/>
</dbReference>